<name>A0ABX7REC0_9GAMM</name>
<accession>A0ABX7REC0</accession>
<evidence type="ECO:0000256" key="1">
    <source>
        <dbReference type="SAM" id="MobiDB-lite"/>
    </source>
</evidence>
<feature type="compositionally biased region" description="Low complexity" evidence="1">
    <location>
        <begin position="187"/>
        <end position="198"/>
    </location>
</feature>
<dbReference type="InterPro" id="IPR023631">
    <property type="entry name" value="Amidase_dom"/>
</dbReference>
<sequence length="552" mass="57379">MRSLPVTKTLSVAMMIALLPACQRADAPDAGVAASKPAVAVASANAGPAPARFAFAEVGIAELQARMERGELSSHALTQAYLDQIAAIDDAGPRLNAVIETNPNALKEADARDAERKAGRVRGPLHGVPILLKDNIDATPMVNSAGSLALASHHPRTDAFLVARLREAGAVILGKTNLSEWANFRSSRSSSGWSARGGQTRNPYALDRSPCGSSSGSGSAIAASLAAAAIGTETDGSIICPSSVAGLVGIKPTVGLVSRNGIIPISHSQDTAGPMARSVADAAVLLSAIVGRDDADPATAESTGRAMFDYHARLNADGLRGARIGVLRKSMGFHPDADAALERSIETMRKAGAEVVDVEIAGAGSWNEPEMDVLLYEFKHGVDGYLSRSGAQVTSLAGLIDYNRKNAGKEMPYFGQELFERAQAKGALDEIGYIEARSKARRLARAEGLEATLTANNLDAVIAPATAPAWLIDPVNGDHFLGEGYGAAAVAGTPSITVPMGDSFGLPIGIIFMGPASSEPRLIELAYAFEQKTKVRKAPQFLATVALGKTKG</sequence>
<feature type="chain" id="PRO_5045698383" evidence="2">
    <location>
        <begin position="26"/>
        <end position="552"/>
    </location>
</feature>
<feature type="region of interest" description="Disordered" evidence="1">
    <location>
        <begin position="187"/>
        <end position="210"/>
    </location>
</feature>
<dbReference type="PANTHER" id="PTHR42678">
    <property type="entry name" value="AMIDASE"/>
    <property type="match status" value="1"/>
</dbReference>
<dbReference type="EMBL" id="CP071517">
    <property type="protein sequence ID" value="QSX76520.1"/>
    <property type="molecule type" value="Genomic_DNA"/>
</dbReference>
<evidence type="ECO:0000256" key="2">
    <source>
        <dbReference type="SAM" id="SignalP"/>
    </source>
</evidence>
<dbReference type="PANTHER" id="PTHR42678:SF34">
    <property type="entry name" value="OS04G0183300 PROTEIN"/>
    <property type="match status" value="1"/>
</dbReference>
<organism evidence="4 5">
    <name type="scientific">Lysobacter arenosi</name>
    <dbReference type="NCBI Taxonomy" id="2795387"/>
    <lineage>
        <taxon>Bacteria</taxon>
        <taxon>Pseudomonadati</taxon>
        <taxon>Pseudomonadota</taxon>
        <taxon>Gammaproteobacteria</taxon>
        <taxon>Lysobacterales</taxon>
        <taxon>Lysobacteraceae</taxon>
        <taxon>Lysobacter</taxon>
    </lineage>
</organism>
<feature type="domain" description="Amidase" evidence="3">
    <location>
        <begin position="77"/>
        <end position="522"/>
    </location>
</feature>
<gene>
    <name evidence="4" type="ORF">HIV01_008650</name>
</gene>
<dbReference type="NCBIfam" id="NF005300">
    <property type="entry name" value="PRK06828.1"/>
    <property type="match status" value="1"/>
</dbReference>
<dbReference type="NCBIfam" id="NF006006">
    <property type="entry name" value="PRK08137.1"/>
    <property type="match status" value="1"/>
</dbReference>
<dbReference type="Proteomes" id="UP000663400">
    <property type="component" value="Chromosome"/>
</dbReference>
<evidence type="ECO:0000313" key="4">
    <source>
        <dbReference type="EMBL" id="QSX76520.1"/>
    </source>
</evidence>
<evidence type="ECO:0000313" key="5">
    <source>
        <dbReference type="Proteomes" id="UP000663400"/>
    </source>
</evidence>
<dbReference type="SUPFAM" id="SSF75304">
    <property type="entry name" value="Amidase signature (AS) enzymes"/>
    <property type="match status" value="1"/>
</dbReference>
<evidence type="ECO:0000259" key="3">
    <source>
        <dbReference type="Pfam" id="PF01425"/>
    </source>
</evidence>
<keyword evidence="5" id="KW-1185">Reference proteome</keyword>
<proteinExistence type="predicted"/>
<dbReference type="EC" id="3.5.1.4" evidence="4"/>
<reference evidence="4 5" key="1">
    <citation type="submission" date="2021-02" db="EMBL/GenBank/DDBJ databases">
        <title>Lysobacter arenosi sp. nov., isolated from soil of gangwondo yeongwol, south Korea.</title>
        <authorList>
            <person name="Kim K.R."/>
            <person name="Kim K.H."/>
            <person name="Jeon C.O."/>
        </authorList>
    </citation>
    <scope>NUCLEOTIDE SEQUENCE [LARGE SCALE GENOMIC DNA]</scope>
    <source>
        <strain evidence="4 5">R7</strain>
    </source>
</reference>
<dbReference type="GO" id="GO:0004040">
    <property type="term" value="F:amidase activity"/>
    <property type="evidence" value="ECO:0007669"/>
    <property type="project" value="UniProtKB-EC"/>
</dbReference>
<dbReference type="Gene3D" id="3.90.1300.10">
    <property type="entry name" value="Amidase signature (AS) domain"/>
    <property type="match status" value="1"/>
</dbReference>
<feature type="signal peptide" evidence="2">
    <location>
        <begin position="1"/>
        <end position="25"/>
    </location>
</feature>
<protein>
    <submittedName>
        <fullName evidence="4">Amidase</fullName>
        <ecNumber evidence="4">3.5.1.4</ecNumber>
    </submittedName>
</protein>
<dbReference type="Pfam" id="PF01425">
    <property type="entry name" value="Amidase"/>
    <property type="match status" value="1"/>
</dbReference>
<dbReference type="InterPro" id="IPR036928">
    <property type="entry name" value="AS_sf"/>
</dbReference>
<keyword evidence="2" id="KW-0732">Signal</keyword>
<keyword evidence="4" id="KW-0378">Hydrolase</keyword>